<feature type="coiled-coil region" evidence="1">
    <location>
        <begin position="111"/>
        <end position="138"/>
    </location>
</feature>
<keyword evidence="3" id="KW-1185">Reference proteome</keyword>
<evidence type="ECO:0000256" key="1">
    <source>
        <dbReference type="SAM" id="Coils"/>
    </source>
</evidence>
<dbReference type="AlphaFoldDB" id="A0ABC9BVY1"/>
<organism evidence="2 3">
    <name type="scientific">Urochloa decumbens</name>
    <dbReference type="NCBI Taxonomy" id="240449"/>
    <lineage>
        <taxon>Eukaryota</taxon>
        <taxon>Viridiplantae</taxon>
        <taxon>Streptophyta</taxon>
        <taxon>Embryophyta</taxon>
        <taxon>Tracheophyta</taxon>
        <taxon>Spermatophyta</taxon>
        <taxon>Magnoliopsida</taxon>
        <taxon>Liliopsida</taxon>
        <taxon>Poales</taxon>
        <taxon>Poaceae</taxon>
        <taxon>PACMAD clade</taxon>
        <taxon>Panicoideae</taxon>
        <taxon>Panicodae</taxon>
        <taxon>Paniceae</taxon>
        <taxon>Melinidinae</taxon>
        <taxon>Urochloa</taxon>
    </lineage>
</organism>
<protein>
    <submittedName>
        <fullName evidence="2">Uncharacterized protein</fullName>
    </submittedName>
</protein>
<reference evidence="2 3" key="2">
    <citation type="submission" date="2024-10" db="EMBL/GenBank/DDBJ databases">
        <authorList>
            <person name="Ryan C."/>
        </authorList>
    </citation>
    <scope>NUCLEOTIDE SEQUENCE [LARGE SCALE GENOMIC DNA]</scope>
</reference>
<name>A0ABC9BVY1_9POAL</name>
<reference evidence="3" key="1">
    <citation type="submission" date="2024-06" db="EMBL/GenBank/DDBJ databases">
        <authorList>
            <person name="Ryan C."/>
        </authorList>
    </citation>
    <scope>NUCLEOTIDE SEQUENCE [LARGE SCALE GENOMIC DNA]</scope>
</reference>
<dbReference type="EMBL" id="OZ075137">
    <property type="protein sequence ID" value="CAL5007315.1"/>
    <property type="molecule type" value="Genomic_DNA"/>
</dbReference>
<evidence type="ECO:0000313" key="2">
    <source>
        <dbReference type="EMBL" id="CAL5007315.1"/>
    </source>
</evidence>
<proteinExistence type="predicted"/>
<keyword evidence="1" id="KW-0175">Coiled coil</keyword>
<accession>A0ABC9BVY1</accession>
<gene>
    <name evidence="2" type="ORF">URODEC1_LOCUS68433</name>
</gene>
<sequence length="177" mass="20201">MAKLTMSCTKALAQIVNQLGLEKPKITSEEIDNGMFHATIEVDLVNWVSMGFRGPREFTGKSSISARRAIRKAAGSVVFSLEKYGMVKINDFSGKKLKLWKRRVMDIAKICMEVAEERDELEKNHRYLERKNGKLLVENARMKVKISMLQDKIICLMEDKEGNTDLINENNQFNANS</sequence>
<dbReference type="Proteomes" id="UP001497457">
    <property type="component" value="Chromosome 27b"/>
</dbReference>
<evidence type="ECO:0000313" key="3">
    <source>
        <dbReference type="Proteomes" id="UP001497457"/>
    </source>
</evidence>